<evidence type="ECO:0000256" key="1">
    <source>
        <dbReference type="SAM" id="MobiDB-lite"/>
    </source>
</evidence>
<feature type="compositionally biased region" description="Basic residues" evidence="1">
    <location>
        <begin position="69"/>
        <end position="79"/>
    </location>
</feature>
<accession>A0A5B7CSD7</accession>
<feature type="region of interest" description="Disordered" evidence="1">
    <location>
        <begin position="39"/>
        <end position="79"/>
    </location>
</feature>
<proteinExistence type="predicted"/>
<comment type="caution">
    <text evidence="2">The sequence shown here is derived from an EMBL/GenBank/DDBJ whole genome shotgun (WGS) entry which is preliminary data.</text>
</comment>
<keyword evidence="3" id="KW-1185">Reference proteome</keyword>
<name>A0A5B7CSD7_PORTR</name>
<reference evidence="2 3" key="1">
    <citation type="submission" date="2019-05" db="EMBL/GenBank/DDBJ databases">
        <title>Another draft genome of Portunus trituberculatus and its Hox gene families provides insights of decapod evolution.</title>
        <authorList>
            <person name="Jeong J.-H."/>
            <person name="Song I."/>
            <person name="Kim S."/>
            <person name="Choi T."/>
            <person name="Kim D."/>
            <person name="Ryu S."/>
            <person name="Kim W."/>
        </authorList>
    </citation>
    <scope>NUCLEOTIDE SEQUENCE [LARGE SCALE GENOMIC DNA]</scope>
    <source>
        <tissue evidence="2">Muscle</tissue>
    </source>
</reference>
<evidence type="ECO:0000313" key="2">
    <source>
        <dbReference type="EMBL" id="MPC12145.1"/>
    </source>
</evidence>
<gene>
    <name evidence="2" type="ORF">E2C01_004823</name>
</gene>
<dbReference type="Proteomes" id="UP000324222">
    <property type="component" value="Unassembled WGS sequence"/>
</dbReference>
<organism evidence="2 3">
    <name type="scientific">Portunus trituberculatus</name>
    <name type="common">Swimming crab</name>
    <name type="synonym">Neptunus trituberculatus</name>
    <dbReference type="NCBI Taxonomy" id="210409"/>
    <lineage>
        <taxon>Eukaryota</taxon>
        <taxon>Metazoa</taxon>
        <taxon>Ecdysozoa</taxon>
        <taxon>Arthropoda</taxon>
        <taxon>Crustacea</taxon>
        <taxon>Multicrustacea</taxon>
        <taxon>Malacostraca</taxon>
        <taxon>Eumalacostraca</taxon>
        <taxon>Eucarida</taxon>
        <taxon>Decapoda</taxon>
        <taxon>Pleocyemata</taxon>
        <taxon>Brachyura</taxon>
        <taxon>Eubrachyura</taxon>
        <taxon>Portunoidea</taxon>
        <taxon>Portunidae</taxon>
        <taxon>Portuninae</taxon>
        <taxon>Portunus</taxon>
    </lineage>
</organism>
<feature type="compositionally biased region" description="Low complexity" evidence="1">
    <location>
        <begin position="55"/>
        <end position="68"/>
    </location>
</feature>
<protein>
    <submittedName>
        <fullName evidence="2">Uncharacterized protein</fullName>
    </submittedName>
</protein>
<evidence type="ECO:0000313" key="3">
    <source>
        <dbReference type="Proteomes" id="UP000324222"/>
    </source>
</evidence>
<sequence length="79" mass="8769">MGAAGSRKWAWRLMVRPPTINAHASRALGGAWRANREPKSVRAEIASPSPYVPDPRTTSTTTRPARSLPTHHTRSRAWL</sequence>
<dbReference type="AlphaFoldDB" id="A0A5B7CSD7"/>
<dbReference type="EMBL" id="VSRR010000199">
    <property type="protein sequence ID" value="MPC12145.1"/>
    <property type="molecule type" value="Genomic_DNA"/>
</dbReference>